<protein>
    <submittedName>
        <fullName evidence="1">Uncharacterized protein</fullName>
    </submittedName>
</protein>
<gene>
    <name evidence="1" type="ORF">B0H16DRAFT_1699284</name>
</gene>
<sequence length="143" mass="16274">MDQSSEAVEIEGARRARAKRRYRIDSCWQGYAIVTTEVGKAYPSATQPVSSTFFALPVAHSKLRDAGGMVLTSEQYDVFKTTHQRFLAEKNFGFVQTEAAMATVFGLDRSLKDAQIWKEYWHVLGIEHEKMENGDKHCLVREL</sequence>
<dbReference type="Proteomes" id="UP001215598">
    <property type="component" value="Unassembled WGS sequence"/>
</dbReference>
<dbReference type="EMBL" id="JARKIB010000219">
    <property type="protein sequence ID" value="KAJ7722520.1"/>
    <property type="molecule type" value="Genomic_DNA"/>
</dbReference>
<name>A0AAD7ML53_9AGAR</name>
<reference evidence="1" key="1">
    <citation type="submission" date="2023-03" db="EMBL/GenBank/DDBJ databases">
        <title>Massive genome expansion in bonnet fungi (Mycena s.s.) driven by repeated elements and novel gene families across ecological guilds.</title>
        <authorList>
            <consortium name="Lawrence Berkeley National Laboratory"/>
            <person name="Harder C.B."/>
            <person name="Miyauchi S."/>
            <person name="Viragh M."/>
            <person name="Kuo A."/>
            <person name="Thoen E."/>
            <person name="Andreopoulos B."/>
            <person name="Lu D."/>
            <person name="Skrede I."/>
            <person name="Drula E."/>
            <person name="Henrissat B."/>
            <person name="Morin E."/>
            <person name="Kohler A."/>
            <person name="Barry K."/>
            <person name="LaButti K."/>
            <person name="Morin E."/>
            <person name="Salamov A."/>
            <person name="Lipzen A."/>
            <person name="Mereny Z."/>
            <person name="Hegedus B."/>
            <person name="Baldrian P."/>
            <person name="Stursova M."/>
            <person name="Weitz H."/>
            <person name="Taylor A."/>
            <person name="Grigoriev I.V."/>
            <person name="Nagy L.G."/>
            <person name="Martin F."/>
            <person name="Kauserud H."/>
        </authorList>
    </citation>
    <scope>NUCLEOTIDE SEQUENCE</scope>
    <source>
        <strain evidence="1">CBHHK182m</strain>
    </source>
</reference>
<dbReference type="AlphaFoldDB" id="A0AAD7ML53"/>
<evidence type="ECO:0000313" key="2">
    <source>
        <dbReference type="Proteomes" id="UP001215598"/>
    </source>
</evidence>
<keyword evidence="2" id="KW-1185">Reference proteome</keyword>
<evidence type="ECO:0000313" key="1">
    <source>
        <dbReference type="EMBL" id="KAJ7722520.1"/>
    </source>
</evidence>
<accession>A0AAD7ML53</accession>
<proteinExistence type="predicted"/>
<comment type="caution">
    <text evidence="1">The sequence shown here is derived from an EMBL/GenBank/DDBJ whole genome shotgun (WGS) entry which is preliminary data.</text>
</comment>
<organism evidence="1 2">
    <name type="scientific">Mycena metata</name>
    <dbReference type="NCBI Taxonomy" id="1033252"/>
    <lineage>
        <taxon>Eukaryota</taxon>
        <taxon>Fungi</taxon>
        <taxon>Dikarya</taxon>
        <taxon>Basidiomycota</taxon>
        <taxon>Agaricomycotina</taxon>
        <taxon>Agaricomycetes</taxon>
        <taxon>Agaricomycetidae</taxon>
        <taxon>Agaricales</taxon>
        <taxon>Marasmiineae</taxon>
        <taxon>Mycenaceae</taxon>
        <taxon>Mycena</taxon>
    </lineage>
</organism>